<proteinExistence type="inferred from homology"/>
<dbReference type="PATRIC" id="fig|1215343.11.peg.911"/>
<dbReference type="EMBL" id="CP003789">
    <property type="protein sequence ID" value="AGA64876.1"/>
    <property type="molecule type" value="Genomic_DNA"/>
</dbReference>
<feature type="domain" description="ABC transmembrane type-1" evidence="10">
    <location>
        <begin position="93"/>
        <end position="385"/>
    </location>
</feature>
<dbReference type="InterPro" id="IPR043429">
    <property type="entry name" value="ArtM/GltK/GlnP/TcyL/YhdX-like"/>
</dbReference>
<dbReference type="InterPro" id="IPR035906">
    <property type="entry name" value="MetI-like_sf"/>
</dbReference>
<dbReference type="Proteomes" id="UP000010799">
    <property type="component" value="Chromosome"/>
</dbReference>
<feature type="transmembrane region" description="Helical" evidence="9">
    <location>
        <begin position="85"/>
        <end position="114"/>
    </location>
</feature>
<evidence type="ECO:0000256" key="6">
    <source>
        <dbReference type="ARBA" id="ARBA00022970"/>
    </source>
</evidence>
<dbReference type="KEGG" id="lcc:B488_08840"/>
<dbReference type="InterPro" id="IPR010065">
    <property type="entry name" value="AA_ABC_transptr_permease_3TM"/>
</dbReference>
<keyword evidence="12" id="KW-1185">Reference proteome</keyword>
<dbReference type="PANTHER" id="PTHR30614">
    <property type="entry name" value="MEMBRANE COMPONENT OF AMINO ACID ABC TRANSPORTER"/>
    <property type="match status" value="1"/>
</dbReference>
<dbReference type="STRING" id="1215343.B488_08840"/>
<keyword evidence="8 9" id="KW-0472">Membrane</keyword>
<dbReference type="eggNOG" id="COG4597">
    <property type="taxonomic scope" value="Bacteria"/>
</dbReference>
<organism evidence="11 12">
    <name type="scientific">Liberibacter crescens (strain BT-1)</name>
    <dbReference type="NCBI Taxonomy" id="1215343"/>
    <lineage>
        <taxon>Bacteria</taxon>
        <taxon>Pseudomonadati</taxon>
        <taxon>Pseudomonadota</taxon>
        <taxon>Alphaproteobacteria</taxon>
        <taxon>Hyphomicrobiales</taxon>
        <taxon>Rhizobiaceae</taxon>
        <taxon>Liberibacter</taxon>
    </lineage>
</organism>
<evidence type="ECO:0000256" key="7">
    <source>
        <dbReference type="ARBA" id="ARBA00022989"/>
    </source>
</evidence>
<dbReference type="SUPFAM" id="SSF161098">
    <property type="entry name" value="MetI-like"/>
    <property type="match status" value="2"/>
</dbReference>
<feature type="transmembrane region" description="Helical" evidence="9">
    <location>
        <begin position="182"/>
        <end position="205"/>
    </location>
</feature>
<dbReference type="Pfam" id="PF00528">
    <property type="entry name" value="BPD_transp_1"/>
    <property type="match status" value="1"/>
</dbReference>
<feature type="transmembrane region" description="Helical" evidence="9">
    <location>
        <begin position="363"/>
        <end position="388"/>
    </location>
</feature>
<dbReference type="GO" id="GO:0006865">
    <property type="term" value="P:amino acid transport"/>
    <property type="evidence" value="ECO:0007669"/>
    <property type="project" value="UniProtKB-KW"/>
</dbReference>
<evidence type="ECO:0000256" key="5">
    <source>
        <dbReference type="ARBA" id="ARBA00022692"/>
    </source>
</evidence>
<dbReference type="PROSITE" id="PS50928">
    <property type="entry name" value="ABC_TM1"/>
    <property type="match status" value="1"/>
</dbReference>
<reference evidence="11 12" key="1">
    <citation type="journal article" date="2012" name="Stand. Genomic Sci.">
        <title>Complete genome sequence of Liberibacter crescens BT-1.</title>
        <authorList>
            <person name="Leonard M.T."/>
            <person name="Fagen J.R."/>
            <person name="Davis-Richardson A.G."/>
            <person name="Davis M.J."/>
            <person name="Triplett E.W."/>
        </authorList>
    </citation>
    <scope>NUCLEOTIDE SEQUENCE [LARGE SCALE GENOMIC DNA]</scope>
    <source>
        <strain evidence="11 12">BT-1</strain>
    </source>
</reference>
<evidence type="ECO:0000256" key="2">
    <source>
        <dbReference type="ARBA" id="ARBA00010072"/>
    </source>
</evidence>
<evidence type="ECO:0000256" key="1">
    <source>
        <dbReference type="ARBA" id="ARBA00004429"/>
    </source>
</evidence>
<feature type="transmembrane region" description="Helical" evidence="9">
    <location>
        <begin position="266"/>
        <end position="285"/>
    </location>
</feature>
<feature type="transmembrane region" description="Helical" evidence="9">
    <location>
        <begin position="135"/>
        <end position="156"/>
    </location>
</feature>
<keyword evidence="7 9" id="KW-1133">Transmembrane helix</keyword>
<dbReference type="NCBIfam" id="TIGR01726">
    <property type="entry name" value="HEQRo_perm_3TM"/>
    <property type="match status" value="1"/>
</dbReference>
<comment type="similarity">
    <text evidence="2">Belongs to the binding-protein-dependent transport system permease family. HisMQ subfamily.</text>
</comment>
<dbReference type="GO" id="GO:0022857">
    <property type="term" value="F:transmembrane transporter activity"/>
    <property type="evidence" value="ECO:0007669"/>
    <property type="project" value="InterPro"/>
</dbReference>
<dbReference type="InterPro" id="IPR000515">
    <property type="entry name" value="MetI-like"/>
</dbReference>
<evidence type="ECO:0000256" key="3">
    <source>
        <dbReference type="ARBA" id="ARBA00022448"/>
    </source>
</evidence>
<sequence length="397" mass="44460">MIRKSQNDVSNYQRTSWFFYNSHIRSAFFQIITLLLVVGLIIWISKNVYVNLLRINIASGFGFLKNRSGFDIDQTLIPYTSNSSYFRALVVGFLNTLTVTAISIIPATLIGLFVGIGRLSSNKLVSWICRIYVEIFRNIPPLLVIFFCYKCILSVLPNPRSSIILPLHIYINNRGISFPKPILYAGFETITLSILAGLLMSFFIVKFSQKYHDKTGKNIPSFYISMLFIIALPIGTFIFIGCPIDFDFPRVTRFNLTGGLSVGPEFISLNFALSFYTASFISEIFRSGIVSISKGQLEAAISLGLRQSQINRFILIPQAIKVIIPPLTSQYLNLLKNSSLAVAIGFADLVSVGGTILNQTGQAIEIVAIWISVYLSLSIMISLFMNWFNKKVALVEK</sequence>
<keyword evidence="5 9" id="KW-0812">Transmembrane</keyword>
<feature type="transmembrane region" description="Helical" evidence="9">
    <location>
        <begin position="27"/>
        <end position="44"/>
    </location>
</feature>
<keyword evidence="3 9" id="KW-0813">Transport</keyword>
<evidence type="ECO:0000259" key="10">
    <source>
        <dbReference type="PROSITE" id="PS50928"/>
    </source>
</evidence>
<dbReference type="CDD" id="cd06261">
    <property type="entry name" value="TM_PBP2"/>
    <property type="match status" value="1"/>
</dbReference>
<comment type="subcellular location">
    <subcellularLocation>
        <location evidence="1">Cell inner membrane</location>
        <topology evidence="1">Multi-pass membrane protein</topology>
    </subcellularLocation>
    <subcellularLocation>
        <location evidence="9">Cell membrane</location>
        <topology evidence="9">Multi-pass membrane protein</topology>
    </subcellularLocation>
</comment>
<gene>
    <name evidence="11" type="ordered locus">B488_08840</name>
</gene>
<feature type="transmembrane region" description="Helical" evidence="9">
    <location>
        <begin position="226"/>
        <end position="246"/>
    </location>
</feature>
<keyword evidence="4" id="KW-1003">Cell membrane</keyword>
<evidence type="ECO:0000256" key="8">
    <source>
        <dbReference type="ARBA" id="ARBA00023136"/>
    </source>
</evidence>
<feature type="transmembrane region" description="Helical" evidence="9">
    <location>
        <begin position="339"/>
        <end position="357"/>
    </location>
</feature>
<evidence type="ECO:0000256" key="9">
    <source>
        <dbReference type="RuleBase" id="RU363032"/>
    </source>
</evidence>
<dbReference type="HOGENOM" id="CLU_019602_8_0_5"/>
<evidence type="ECO:0000256" key="4">
    <source>
        <dbReference type="ARBA" id="ARBA00022475"/>
    </source>
</evidence>
<keyword evidence="6" id="KW-0029">Amino-acid transport</keyword>
<evidence type="ECO:0000313" key="11">
    <source>
        <dbReference type="EMBL" id="AGA64876.1"/>
    </source>
</evidence>
<dbReference type="PANTHER" id="PTHR30614:SF37">
    <property type="entry name" value="AMINO-ACID ABC TRANSPORTER PERMEASE PROTEIN YHDX-RELATED"/>
    <property type="match status" value="1"/>
</dbReference>
<name>L0EWW9_LIBCB</name>
<dbReference type="AlphaFoldDB" id="L0EWW9"/>
<dbReference type="GO" id="GO:0043190">
    <property type="term" value="C:ATP-binding cassette (ABC) transporter complex"/>
    <property type="evidence" value="ECO:0007669"/>
    <property type="project" value="InterPro"/>
</dbReference>
<evidence type="ECO:0000313" key="12">
    <source>
        <dbReference type="Proteomes" id="UP000010799"/>
    </source>
</evidence>
<dbReference type="RefSeq" id="WP_015273302.1">
    <property type="nucleotide sequence ID" value="NC_019907.1"/>
</dbReference>
<accession>L0EWW9</accession>
<protein>
    <submittedName>
        <fullName evidence="11">Glutamate Aspartate transport system permease protein GltJ</fullName>
    </submittedName>
</protein>
<dbReference type="Gene3D" id="1.10.3720.10">
    <property type="entry name" value="MetI-like"/>
    <property type="match status" value="2"/>
</dbReference>